<name>A0A6J3KSW0_9HYME</name>
<sequence>MKYKCSRVFLSYVVLCTATFSAASENQTVITTAIKNRIRNPLSELLQDDLPIVLQSLQLYTTSAEKEIFNGEDRDNGKIKNEVEEDNLKLIDNSKKLSKREVTDSLTWEFSKAKFEHSESSPQDPLESNSCETEAASHGHRHKVGIIVHEYFCELNKFFHYVVDAGQSLKPESPLVHLLNITEDAILFTELEDLPELIEIGVTRLEAILKHPEKLETLLNIIRKSFRIVTPILKSVIRLKGCTVKFITHIQDLFNYFKLDYEYIVGILKEFENKVFTFINTALSFIYGCILNPIEETANLFSKAIVWLETTIGYLINYVQQKFYRHLSLLEEAIDILQAFYNGYTASGFSETLNIALQVLGLCKNPTTSGENLPIAASSQMSQSSISGLLSDEKN</sequence>
<evidence type="ECO:0000256" key="1">
    <source>
        <dbReference type="SAM" id="SignalP"/>
    </source>
</evidence>
<accession>A0A6J3KSW0</accession>
<dbReference type="RefSeq" id="XP_033356177.1">
    <property type="nucleotide sequence ID" value="XM_033500286.1"/>
</dbReference>
<organism evidence="2 3">
    <name type="scientific">Bombus vosnesenskii</name>
    <dbReference type="NCBI Taxonomy" id="207650"/>
    <lineage>
        <taxon>Eukaryota</taxon>
        <taxon>Metazoa</taxon>
        <taxon>Ecdysozoa</taxon>
        <taxon>Arthropoda</taxon>
        <taxon>Hexapoda</taxon>
        <taxon>Insecta</taxon>
        <taxon>Pterygota</taxon>
        <taxon>Neoptera</taxon>
        <taxon>Endopterygota</taxon>
        <taxon>Hymenoptera</taxon>
        <taxon>Apocrita</taxon>
        <taxon>Aculeata</taxon>
        <taxon>Apoidea</taxon>
        <taxon>Anthophila</taxon>
        <taxon>Apidae</taxon>
        <taxon>Bombus</taxon>
        <taxon>Pyrobombus</taxon>
    </lineage>
</organism>
<gene>
    <name evidence="3" type="primary">LOC117236895</name>
</gene>
<proteinExistence type="predicted"/>
<dbReference type="GeneID" id="117236895"/>
<evidence type="ECO:0000313" key="2">
    <source>
        <dbReference type="Proteomes" id="UP000504631"/>
    </source>
</evidence>
<feature type="chain" id="PRO_5027050988" evidence="1">
    <location>
        <begin position="24"/>
        <end position="395"/>
    </location>
</feature>
<evidence type="ECO:0000313" key="3">
    <source>
        <dbReference type="RefSeq" id="XP_033356177.1"/>
    </source>
</evidence>
<keyword evidence="1" id="KW-0732">Signal</keyword>
<dbReference type="Proteomes" id="UP000504631">
    <property type="component" value="Unplaced"/>
</dbReference>
<protein>
    <submittedName>
        <fullName evidence="3">Uncharacterized protein LOC117236895</fullName>
    </submittedName>
</protein>
<feature type="signal peptide" evidence="1">
    <location>
        <begin position="1"/>
        <end position="23"/>
    </location>
</feature>
<reference evidence="3" key="1">
    <citation type="submission" date="2025-08" db="UniProtKB">
        <authorList>
            <consortium name="RefSeq"/>
        </authorList>
    </citation>
    <scope>IDENTIFICATION</scope>
    <source>
        <tissue evidence="3">Muscle</tissue>
    </source>
</reference>
<keyword evidence="2" id="KW-1185">Reference proteome</keyword>
<dbReference type="AlphaFoldDB" id="A0A6J3KSW0"/>
<dbReference type="KEGG" id="bvk:117236895"/>